<accession>A0ABX6L7H1</accession>
<dbReference type="Gene3D" id="3.90.70.10">
    <property type="entry name" value="Cysteine proteinases"/>
    <property type="match status" value="1"/>
</dbReference>
<dbReference type="GeneID" id="90765518"/>
<evidence type="ECO:0000259" key="1">
    <source>
        <dbReference type="PROSITE" id="PS50990"/>
    </source>
</evidence>
<dbReference type="RefSeq" id="WP_107169351.1">
    <property type="nucleotide sequence ID" value="NZ_CP038498.1"/>
</dbReference>
<dbReference type="InterPro" id="IPR005074">
    <property type="entry name" value="Peptidase_C39"/>
</dbReference>
<name>A0ABX6L7H1_9GAMM</name>
<reference evidence="2 3" key="1">
    <citation type="submission" date="2019-04" db="EMBL/GenBank/DDBJ databases">
        <title>Whole Genome Sequencing of Pectobacterium punjabense SS95.</title>
        <authorList>
            <person name="Sarfraz S."/>
            <person name="Oulghazi S."/>
            <person name="Roques C."/>
            <person name="Vandecasteele C."/>
            <person name="Faure D."/>
        </authorList>
    </citation>
    <scope>NUCLEOTIDE SEQUENCE [LARGE SCALE GENOMIC DNA]</scope>
    <source>
        <strain evidence="2 3">SS95</strain>
    </source>
</reference>
<keyword evidence="3" id="KW-1185">Reference proteome</keyword>
<evidence type="ECO:0000313" key="2">
    <source>
        <dbReference type="EMBL" id="QJA22283.1"/>
    </source>
</evidence>
<gene>
    <name evidence="2" type="ORF">E2566_21385</name>
</gene>
<evidence type="ECO:0000313" key="3">
    <source>
        <dbReference type="Proteomes" id="UP000502681"/>
    </source>
</evidence>
<dbReference type="EMBL" id="CP038498">
    <property type="protein sequence ID" value="QJA22283.1"/>
    <property type="molecule type" value="Genomic_DNA"/>
</dbReference>
<dbReference type="PROSITE" id="PS50990">
    <property type="entry name" value="PEPTIDASE_C39"/>
    <property type="match status" value="1"/>
</dbReference>
<proteinExistence type="predicted"/>
<dbReference type="Pfam" id="PF03412">
    <property type="entry name" value="Peptidase_C39"/>
    <property type="match status" value="1"/>
</dbReference>
<sequence>MKSLLCIFIMLIMNYSYAYNTSIKGWVNLRMDGITRQTTDFSCGPAALSLLLNMKFGIDIKEIEIISDIIFRSDSGAERSKIENGFSLLDLKQQVERLGYPAKGVKFEIDNELVISEPIIIPIEGPEYIHFVVLDRMNKENATLYDPEIGKINMPIYELKHRWKGYALLIGG</sequence>
<feature type="domain" description="Peptidase C39" evidence="1">
    <location>
        <begin position="37"/>
        <end position="170"/>
    </location>
</feature>
<dbReference type="Proteomes" id="UP000502681">
    <property type="component" value="Chromosome"/>
</dbReference>
<protein>
    <recommendedName>
        <fullName evidence="1">Peptidase C39 domain-containing protein</fullName>
    </recommendedName>
</protein>
<organism evidence="2 3">
    <name type="scientific">Pectobacterium punjabense</name>
    <dbReference type="NCBI Taxonomy" id="2108399"/>
    <lineage>
        <taxon>Bacteria</taxon>
        <taxon>Pseudomonadati</taxon>
        <taxon>Pseudomonadota</taxon>
        <taxon>Gammaproteobacteria</taxon>
        <taxon>Enterobacterales</taxon>
        <taxon>Pectobacteriaceae</taxon>
        <taxon>Pectobacterium</taxon>
    </lineage>
</organism>